<reference evidence="3 4" key="1">
    <citation type="submission" date="2023-06" db="EMBL/GenBank/DDBJ databases">
        <title>Roseiconus lacunae JC819 isolated from Gulf of Mannar region, Tamil Nadu.</title>
        <authorList>
            <person name="Pk S."/>
            <person name="Ch S."/>
            <person name="Ch V.R."/>
        </authorList>
    </citation>
    <scope>NUCLEOTIDE SEQUENCE [LARGE SCALE GENOMIC DNA]</scope>
    <source>
        <strain evidence="3 4">JC819</strain>
    </source>
</reference>
<sequence length="304" mass="34578">MSLGHPISVVVLAKNEASILGTCLASLRWADEVVVVDDQSTDNTVAVAEQFGARIVQHSFESFATQRNWALANAELQNEWVLMLDADEASTPAFAQQVQRSAARATSQTVAFRTCRKTMFAGRWLRYSDGFPVWIMRVVRNGFVQFTDQGHGEVPVPKVNGTIGVIPEAFIHAPFSRGLGDWWGRHIRYAEREAWLECQKEANLNWRQLVSQDASQRRAAVRSLSRRLPFRSGARFFYQYIIKRGFLDGTAGLQFCRMMACYEQMIVTKKWERLRTQTRIATPATQTVAMRKERPSAKWPTATR</sequence>
<dbReference type="Pfam" id="PF00535">
    <property type="entry name" value="Glycos_transf_2"/>
    <property type="match status" value="1"/>
</dbReference>
<protein>
    <submittedName>
        <fullName evidence="3">Glycosyltransferase family 2 protein</fullName>
        <ecNumber evidence="3">2.4.-.-</ecNumber>
    </submittedName>
</protein>
<dbReference type="InterPro" id="IPR001173">
    <property type="entry name" value="Glyco_trans_2-like"/>
</dbReference>
<dbReference type="Gene3D" id="3.90.550.10">
    <property type="entry name" value="Spore Coat Polysaccharide Biosynthesis Protein SpsA, Chain A"/>
    <property type="match status" value="1"/>
</dbReference>
<dbReference type="PANTHER" id="PTHR43630">
    <property type="entry name" value="POLY-BETA-1,6-N-ACETYL-D-GLUCOSAMINE SYNTHASE"/>
    <property type="match status" value="1"/>
</dbReference>
<name>A0ABT7PPQ0_9BACT</name>
<comment type="similarity">
    <text evidence="1">Belongs to the glycosyltransferase 2 family. WaaE/KdtX subfamily.</text>
</comment>
<keyword evidence="4" id="KW-1185">Reference proteome</keyword>
<dbReference type="Proteomes" id="UP001239462">
    <property type="component" value="Unassembled WGS sequence"/>
</dbReference>
<dbReference type="CDD" id="cd02511">
    <property type="entry name" value="Beta4Glucosyltransferase"/>
    <property type="match status" value="1"/>
</dbReference>
<dbReference type="InterPro" id="IPR029044">
    <property type="entry name" value="Nucleotide-diphossugar_trans"/>
</dbReference>
<feature type="domain" description="Glycosyltransferase 2-like" evidence="2">
    <location>
        <begin position="8"/>
        <end position="127"/>
    </location>
</feature>
<dbReference type="RefSeq" id="WP_160149569.1">
    <property type="nucleotide sequence ID" value="NZ_JAJMQV010000182.1"/>
</dbReference>
<evidence type="ECO:0000259" key="2">
    <source>
        <dbReference type="Pfam" id="PF00535"/>
    </source>
</evidence>
<proteinExistence type="inferred from homology"/>
<dbReference type="SUPFAM" id="SSF53448">
    <property type="entry name" value="Nucleotide-diphospho-sugar transferases"/>
    <property type="match status" value="1"/>
</dbReference>
<keyword evidence="3" id="KW-0328">Glycosyltransferase</keyword>
<comment type="caution">
    <text evidence="3">The sequence shown here is derived from an EMBL/GenBank/DDBJ whole genome shotgun (WGS) entry which is preliminary data.</text>
</comment>
<organism evidence="3 4">
    <name type="scientific">Roseiconus lacunae</name>
    <dbReference type="NCBI Taxonomy" id="2605694"/>
    <lineage>
        <taxon>Bacteria</taxon>
        <taxon>Pseudomonadati</taxon>
        <taxon>Planctomycetota</taxon>
        <taxon>Planctomycetia</taxon>
        <taxon>Pirellulales</taxon>
        <taxon>Pirellulaceae</taxon>
        <taxon>Roseiconus</taxon>
    </lineage>
</organism>
<gene>
    <name evidence="3" type="ORF">QTN89_23690</name>
</gene>
<dbReference type="EC" id="2.4.-.-" evidence="3"/>
<evidence type="ECO:0000313" key="4">
    <source>
        <dbReference type="Proteomes" id="UP001239462"/>
    </source>
</evidence>
<evidence type="ECO:0000313" key="3">
    <source>
        <dbReference type="EMBL" id="MDM4018474.1"/>
    </source>
</evidence>
<dbReference type="GO" id="GO:0016757">
    <property type="term" value="F:glycosyltransferase activity"/>
    <property type="evidence" value="ECO:0007669"/>
    <property type="project" value="UniProtKB-KW"/>
</dbReference>
<keyword evidence="3" id="KW-0808">Transferase</keyword>
<dbReference type="PANTHER" id="PTHR43630:SF2">
    <property type="entry name" value="GLYCOSYLTRANSFERASE"/>
    <property type="match status" value="1"/>
</dbReference>
<dbReference type="EMBL" id="JASZZN010000022">
    <property type="protein sequence ID" value="MDM4018474.1"/>
    <property type="molecule type" value="Genomic_DNA"/>
</dbReference>
<evidence type="ECO:0000256" key="1">
    <source>
        <dbReference type="ARBA" id="ARBA00038494"/>
    </source>
</evidence>
<accession>A0ABT7PPQ0</accession>